<dbReference type="InterPro" id="IPR000719">
    <property type="entry name" value="Prot_kinase_dom"/>
</dbReference>
<name>A0A8H7DUK9_PLEOS</name>
<evidence type="ECO:0000256" key="6">
    <source>
        <dbReference type="ARBA" id="ARBA00022840"/>
    </source>
</evidence>
<dbReference type="Proteomes" id="UP000623687">
    <property type="component" value="Unassembled WGS sequence"/>
</dbReference>
<dbReference type="Pfam" id="PF00069">
    <property type="entry name" value="Pkinase"/>
    <property type="match status" value="1"/>
</dbReference>
<dbReference type="PROSITE" id="PS50011">
    <property type="entry name" value="PROTEIN_KINASE_DOM"/>
    <property type="match status" value="1"/>
</dbReference>
<accession>A0A8H7DUK9</accession>
<dbReference type="Gene3D" id="1.10.510.10">
    <property type="entry name" value="Transferase(Phosphotransferase) domain 1"/>
    <property type="match status" value="2"/>
</dbReference>
<dbReference type="GO" id="GO:0005524">
    <property type="term" value="F:ATP binding"/>
    <property type="evidence" value="ECO:0007669"/>
    <property type="project" value="UniProtKB-KW"/>
</dbReference>
<evidence type="ECO:0000313" key="12">
    <source>
        <dbReference type="Proteomes" id="UP000623687"/>
    </source>
</evidence>
<protein>
    <recommendedName>
        <fullName evidence="1">non-specific serine/threonine protein kinase</fullName>
        <ecNumber evidence="1">2.7.11.1</ecNumber>
    </recommendedName>
</protein>
<comment type="catalytic activity">
    <reaction evidence="8">
        <text>L-seryl-[protein] + ATP = O-phospho-L-seryl-[protein] + ADP + H(+)</text>
        <dbReference type="Rhea" id="RHEA:17989"/>
        <dbReference type="Rhea" id="RHEA-COMP:9863"/>
        <dbReference type="Rhea" id="RHEA-COMP:11604"/>
        <dbReference type="ChEBI" id="CHEBI:15378"/>
        <dbReference type="ChEBI" id="CHEBI:29999"/>
        <dbReference type="ChEBI" id="CHEBI:30616"/>
        <dbReference type="ChEBI" id="CHEBI:83421"/>
        <dbReference type="ChEBI" id="CHEBI:456216"/>
        <dbReference type="EC" id="2.7.11.1"/>
    </reaction>
</comment>
<dbReference type="PANTHER" id="PTHR24356:SF1">
    <property type="entry name" value="SERINE_THREONINE-PROTEIN KINASE GREATWALL"/>
    <property type="match status" value="1"/>
</dbReference>
<evidence type="ECO:0000256" key="5">
    <source>
        <dbReference type="ARBA" id="ARBA00022777"/>
    </source>
</evidence>
<dbReference type="InterPro" id="IPR050236">
    <property type="entry name" value="Ser_Thr_kinase_AGC"/>
</dbReference>
<dbReference type="SMART" id="SM00220">
    <property type="entry name" value="S_TKc"/>
    <property type="match status" value="1"/>
</dbReference>
<proteinExistence type="predicted"/>
<evidence type="ECO:0000256" key="4">
    <source>
        <dbReference type="ARBA" id="ARBA00022741"/>
    </source>
</evidence>
<dbReference type="PANTHER" id="PTHR24356">
    <property type="entry name" value="SERINE/THREONINE-PROTEIN KINASE"/>
    <property type="match status" value="1"/>
</dbReference>
<feature type="region of interest" description="Disordered" evidence="9">
    <location>
        <begin position="52"/>
        <end position="78"/>
    </location>
</feature>
<keyword evidence="12" id="KW-1185">Reference proteome</keyword>
<keyword evidence="4" id="KW-0547">Nucleotide-binding</keyword>
<keyword evidence="6" id="KW-0067">ATP-binding</keyword>
<gene>
    <name evidence="11" type="primary">NUAK2</name>
    <name evidence="11" type="ORF">PC9H_004183</name>
</gene>
<dbReference type="InterPro" id="IPR011009">
    <property type="entry name" value="Kinase-like_dom_sf"/>
</dbReference>
<organism evidence="11 12">
    <name type="scientific">Pleurotus ostreatus</name>
    <name type="common">Oyster mushroom</name>
    <name type="synonym">White-rot fungus</name>
    <dbReference type="NCBI Taxonomy" id="5322"/>
    <lineage>
        <taxon>Eukaryota</taxon>
        <taxon>Fungi</taxon>
        <taxon>Dikarya</taxon>
        <taxon>Basidiomycota</taxon>
        <taxon>Agaricomycotina</taxon>
        <taxon>Agaricomycetes</taxon>
        <taxon>Agaricomycetidae</taxon>
        <taxon>Agaricales</taxon>
        <taxon>Pleurotineae</taxon>
        <taxon>Pleurotaceae</taxon>
        <taxon>Pleurotus</taxon>
    </lineage>
</organism>
<dbReference type="Gene3D" id="3.30.200.20">
    <property type="entry name" value="Phosphorylase Kinase, domain 1"/>
    <property type="match status" value="1"/>
</dbReference>
<comment type="catalytic activity">
    <reaction evidence="7">
        <text>L-threonyl-[protein] + ATP = O-phospho-L-threonyl-[protein] + ADP + H(+)</text>
        <dbReference type="Rhea" id="RHEA:46608"/>
        <dbReference type="Rhea" id="RHEA-COMP:11060"/>
        <dbReference type="Rhea" id="RHEA-COMP:11605"/>
        <dbReference type="ChEBI" id="CHEBI:15378"/>
        <dbReference type="ChEBI" id="CHEBI:30013"/>
        <dbReference type="ChEBI" id="CHEBI:30616"/>
        <dbReference type="ChEBI" id="CHEBI:61977"/>
        <dbReference type="ChEBI" id="CHEBI:456216"/>
        <dbReference type="EC" id="2.7.11.1"/>
    </reaction>
</comment>
<dbReference type="GO" id="GO:0004674">
    <property type="term" value="F:protein serine/threonine kinase activity"/>
    <property type="evidence" value="ECO:0007669"/>
    <property type="project" value="UniProtKB-KW"/>
</dbReference>
<keyword evidence="5 11" id="KW-0418">Kinase</keyword>
<dbReference type="GeneID" id="59374001"/>
<feature type="domain" description="Protein kinase" evidence="10">
    <location>
        <begin position="93"/>
        <end position="420"/>
    </location>
</feature>
<evidence type="ECO:0000256" key="3">
    <source>
        <dbReference type="ARBA" id="ARBA00022679"/>
    </source>
</evidence>
<evidence type="ECO:0000256" key="8">
    <source>
        <dbReference type="ARBA" id="ARBA00048679"/>
    </source>
</evidence>
<dbReference type="RefSeq" id="XP_036635243.1">
    <property type="nucleotide sequence ID" value="XM_036773770.1"/>
</dbReference>
<evidence type="ECO:0000256" key="9">
    <source>
        <dbReference type="SAM" id="MobiDB-lite"/>
    </source>
</evidence>
<evidence type="ECO:0000256" key="2">
    <source>
        <dbReference type="ARBA" id="ARBA00022527"/>
    </source>
</evidence>
<dbReference type="EC" id="2.7.11.1" evidence="1"/>
<evidence type="ECO:0000259" key="10">
    <source>
        <dbReference type="PROSITE" id="PS50011"/>
    </source>
</evidence>
<evidence type="ECO:0000256" key="1">
    <source>
        <dbReference type="ARBA" id="ARBA00012513"/>
    </source>
</evidence>
<evidence type="ECO:0000256" key="7">
    <source>
        <dbReference type="ARBA" id="ARBA00047899"/>
    </source>
</evidence>
<dbReference type="OrthoDB" id="3080428at2759"/>
<keyword evidence="2" id="KW-0723">Serine/threonine-protein kinase</keyword>
<dbReference type="EMBL" id="JACETU010000002">
    <property type="protein sequence ID" value="KAF7437344.1"/>
    <property type="molecule type" value="Genomic_DNA"/>
</dbReference>
<dbReference type="AlphaFoldDB" id="A0A8H7DUK9"/>
<dbReference type="VEuPathDB" id="FungiDB:PC9H_004183"/>
<keyword evidence="3" id="KW-0808">Transferase</keyword>
<reference evidence="11" key="1">
    <citation type="submission" date="2019-07" db="EMBL/GenBank/DDBJ databases">
        <authorList>
            <person name="Palmer J.M."/>
        </authorList>
    </citation>
    <scope>NUCLEOTIDE SEQUENCE</scope>
    <source>
        <strain evidence="11">PC9</strain>
    </source>
</reference>
<dbReference type="SUPFAM" id="SSF56112">
    <property type="entry name" value="Protein kinase-like (PK-like)"/>
    <property type="match status" value="1"/>
</dbReference>
<comment type="caution">
    <text evidence="11">The sequence shown here is derived from an EMBL/GenBank/DDBJ whole genome shotgun (WGS) entry which is preliminary data.</text>
</comment>
<evidence type="ECO:0000313" key="11">
    <source>
        <dbReference type="EMBL" id="KAF7437344.1"/>
    </source>
</evidence>
<sequence>MVQETRSPHSHLSSQPPPSHLPIRISNPFIEPAMPFQLRKIFSKKARAIKPMPSSPSSASLEAPVIHPYPQGSSPTSSCSTLVGTPAIERKDLIIVKCLSIKHAHDVWLVSHKHTGQLYTLHIYQLHLMSDEQRDLVHNEREIMTLLSASGHFLNIVSHWSDMGETCILTDYHPTTVQDNLSEQPLSKREAQRYAAHMTSALLLLHNMRAAHNDVKLSNMYLTPAGRPLLGGLAKISTGSPMEGALKDIRDLGVCMYQMATGTMPFDEEGNFMPSQIEDLAHPDLQLLIIELLTNQITDLECLKYHPYFDGIDWEEIVSPSGDIQKSDSASVFPAGKRDWELVDVEKPEALVSVFTESSSMDSLSSIMSRLSYPGSPITTPQWEVEQVVWRCAPGYRKSPEFVHSPGPQEVVVLGSVFDA</sequence>